<dbReference type="Proteomes" id="UP000684084">
    <property type="component" value="Unassembled WGS sequence"/>
</dbReference>
<keyword evidence="1" id="KW-1133">Transmembrane helix</keyword>
<dbReference type="InterPro" id="IPR054109">
    <property type="entry name" value="UBA_8"/>
</dbReference>
<reference evidence="3" key="1">
    <citation type="submission" date="2020-05" db="EMBL/GenBank/DDBJ databases">
        <authorList>
            <person name="Rincon C."/>
            <person name="Sanders R I."/>
            <person name="Robbins C."/>
            <person name="Chaturvedi A."/>
        </authorList>
    </citation>
    <scope>NUCLEOTIDE SEQUENCE</scope>
    <source>
        <strain evidence="3">CHB12</strain>
    </source>
</reference>
<sequence length="169" mass="18360">MGWECVGWECGLGVWVGSVGLLLGRFSIGLSLCVWVESVGSVCAGWECWECVCGLGVLGVCVWVGSVGSVCVGWECWECVCGLGVLGVCVWVGSVGLSSLCLIAICNEQQARFYLKATNWDLNVTVVNYYDGTNAIEEPKQVTILKVQMYNLLQLIRSGDIFCEINDVR</sequence>
<evidence type="ECO:0000313" key="4">
    <source>
        <dbReference type="Proteomes" id="UP000684084"/>
    </source>
</evidence>
<gene>
    <name evidence="3" type="ORF">CHRIB12_LOCUS3875</name>
</gene>
<dbReference type="AlphaFoldDB" id="A0A915YV12"/>
<proteinExistence type="predicted"/>
<feature type="transmembrane region" description="Helical" evidence="1">
    <location>
        <begin position="82"/>
        <end position="106"/>
    </location>
</feature>
<comment type="caution">
    <text evidence="3">The sequence shown here is derived from an EMBL/GenBank/DDBJ whole genome shotgun (WGS) entry which is preliminary data.</text>
</comment>
<feature type="transmembrane region" description="Helical" evidence="1">
    <location>
        <begin position="12"/>
        <end position="36"/>
    </location>
</feature>
<dbReference type="Pfam" id="PF22566">
    <property type="entry name" value="UBA_8"/>
    <property type="match status" value="1"/>
</dbReference>
<feature type="domain" description="UBA-like" evidence="2">
    <location>
        <begin position="99"/>
        <end position="134"/>
    </location>
</feature>
<name>A0A915YV12_9GLOM</name>
<evidence type="ECO:0000256" key="1">
    <source>
        <dbReference type="SAM" id="Phobius"/>
    </source>
</evidence>
<dbReference type="OrthoDB" id="2427361at2759"/>
<protein>
    <recommendedName>
        <fullName evidence="2">UBA-like domain-containing protein</fullName>
    </recommendedName>
</protein>
<accession>A0A915YV12</accession>
<keyword evidence="1" id="KW-0472">Membrane</keyword>
<feature type="transmembrane region" description="Helical" evidence="1">
    <location>
        <begin position="48"/>
        <end position="70"/>
    </location>
</feature>
<dbReference type="EMBL" id="CAGKOT010000005">
    <property type="protein sequence ID" value="CAB5343677.1"/>
    <property type="molecule type" value="Genomic_DNA"/>
</dbReference>
<evidence type="ECO:0000259" key="2">
    <source>
        <dbReference type="Pfam" id="PF22566"/>
    </source>
</evidence>
<keyword evidence="1" id="KW-0812">Transmembrane</keyword>
<organism evidence="3 4">
    <name type="scientific">Rhizophagus irregularis</name>
    <dbReference type="NCBI Taxonomy" id="588596"/>
    <lineage>
        <taxon>Eukaryota</taxon>
        <taxon>Fungi</taxon>
        <taxon>Fungi incertae sedis</taxon>
        <taxon>Mucoromycota</taxon>
        <taxon>Glomeromycotina</taxon>
        <taxon>Glomeromycetes</taxon>
        <taxon>Glomerales</taxon>
        <taxon>Glomeraceae</taxon>
        <taxon>Rhizophagus</taxon>
    </lineage>
</organism>
<evidence type="ECO:0000313" key="3">
    <source>
        <dbReference type="EMBL" id="CAB5343677.1"/>
    </source>
</evidence>